<dbReference type="AlphaFoldDB" id="A0AAD4YWL4"/>
<name>A0AAD4YWL4_PRUDU</name>
<evidence type="ECO:0000313" key="2">
    <source>
        <dbReference type="Proteomes" id="UP001054821"/>
    </source>
</evidence>
<protein>
    <submittedName>
        <fullName evidence="1">Uncharacterized protein</fullName>
    </submittedName>
</protein>
<accession>A0AAD4YWL4</accession>
<keyword evidence="2" id="KW-1185">Reference proteome</keyword>
<organism evidence="1 2">
    <name type="scientific">Prunus dulcis</name>
    <name type="common">Almond</name>
    <name type="synonym">Amygdalus dulcis</name>
    <dbReference type="NCBI Taxonomy" id="3755"/>
    <lineage>
        <taxon>Eukaryota</taxon>
        <taxon>Viridiplantae</taxon>
        <taxon>Streptophyta</taxon>
        <taxon>Embryophyta</taxon>
        <taxon>Tracheophyta</taxon>
        <taxon>Spermatophyta</taxon>
        <taxon>Magnoliopsida</taxon>
        <taxon>eudicotyledons</taxon>
        <taxon>Gunneridae</taxon>
        <taxon>Pentapetalae</taxon>
        <taxon>rosids</taxon>
        <taxon>fabids</taxon>
        <taxon>Rosales</taxon>
        <taxon>Rosaceae</taxon>
        <taxon>Amygdaloideae</taxon>
        <taxon>Amygdaleae</taxon>
        <taxon>Prunus</taxon>
    </lineage>
</organism>
<gene>
    <name evidence="1" type="ORF">L3X38_033037</name>
</gene>
<dbReference type="Proteomes" id="UP001054821">
    <property type="component" value="Chromosome 6"/>
</dbReference>
<comment type="caution">
    <text evidence="1">The sequence shown here is derived from an EMBL/GenBank/DDBJ whole genome shotgun (WGS) entry which is preliminary data.</text>
</comment>
<evidence type="ECO:0000313" key="1">
    <source>
        <dbReference type="EMBL" id="KAI5323964.1"/>
    </source>
</evidence>
<sequence length="133" mass="15627">MFLYRSASQHAQWRQAKLTTKLCHKRWSQEESCQEERIHLQNHATQAFHLMQSFQGALGGLRKEFIAIKPFTPYKVLTRGEKCDPRYCRYLQFVGHPTTACQTLRKILHAKIHYGTLELPSRKQAFDEDPLPK</sequence>
<reference evidence="1 2" key="1">
    <citation type="journal article" date="2022" name="G3 (Bethesda)">
        <title>Whole-genome sequence and methylome profiling of the almond [Prunus dulcis (Mill.) D.A. Webb] cultivar 'Nonpareil'.</title>
        <authorList>
            <person name="D'Amico-Willman K.M."/>
            <person name="Ouma W.Z."/>
            <person name="Meulia T."/>
            <person name="Sideli G.M."/>
            <person name="Gradziel T.M."/>
            <person name="Fresnedo-Ramirez J."/>
        </authorList>
    </citation>
    <scope>NUCLEOTIDE SEQUENCE [LARGE SCALE GENOMIC DNA]</scope>
    <source>
        <strain evidence="1">Clone GOH B32 T37-40</strain>
    </source>
</reference>
<proteinExistence type="predicted"/>
<dbReference type="EMBL" id="JAJFAZ020000006">
    <property type="protein sequence ID" value="KAI5323964.1"/>
    <property type="molecule type" value="Genomic_DNA"/>
</dbReference>